<dbReference type="Gene3D" id="3.40.50.720">
    <property type="entry name" value="NAD(P)-binding Rossmann-like Domain"/>
    <property type="match status" value="2"/>
</dbReference>
<keyword evidence="6" id="KW-1185">Reference proteome</keyword>
<reference evidence="5 6" key="1">
    <citation type="submission" date="2020-09" db="EMBL/GenBank/DDBJ databases">
        <title>A novel species.</title>
        <authorList>
            <person name="Gao J."/>
        </authorList>
    </citation>
    <scope>NUCLEOTIDE SEQUENCE [LARGE SCALE GENOMIC DNA]</scope>
    <source>
        <strain evidence="5 6">CRXT-Y-14</strain>
    </source>
</reference>
<accession>A0A7H1BJN6</accession>
<evidence type="ECO:0000256" key="2">
    <source>
        <dbReference type="ARBA" id="ARBA00023002"/>
    </source>
</evidence>
<dbReference type="RefSeq" id="WP_188341597.1">
    <property type="nucleotide sequence ID" value="NZ_CP061281.1"/>
</dbReference>
<comment type="similarity">
    <text evidence="1">Belongs to the D-isomer specific 2-hydroxyacid dehydrogenase family.</text>
</comment>
<dbReference type="PANTHER" id="PTHR42789">
    <property type="entry name" value="D-ISOMER SPECIFIC 2-HYDROXYACID DEHYDROGENASE FAMILY PROTEIN (AFU_ORTHOLOGUE AFUA_6G10090)"/>
    <property type="match status" value="1"/>
</dbReference>
<evidence type="ECO:0000256" key="3">
    <source>
        <dbReference type="ARBA" id="ARBA00023027"/>
    </source>
</evidence>
<dbReference type="SUPFAM" id="SSF52283">
    <property type="entry name" value="Formate/glycerate dehydrogenase catalytic domain-like"/>
    <property type="match status" value="1"/>
</dbReference>
<dbReference type="InterPro" id="IPR036291">
    <property type="entry name" value="NAD(P)-bd_dom_sf"/>
</dbReference>
<evidence type="ECO:0000256" key="1">
    <source>
        <dbReference type="ARBA" id="ARBA00005854"/>
    </source>
</evidence>
<proteinExistence type="inferred from homology"/>
<gene>
    <name evidence="5" type="ORF">IAG42_25435</name>
</gene>
<evidence type="ECO:0000259" key="4">
    <source>
        <dbReference type="Pfam" id="PF02826"/>
    </source>
</evidence>
<dbReference type="KEGG" id="sxn:IAG42_25435"/>
<name>A0A7H1BJN6_9ACTN</name>
<dbReference type="CDD" id="cd12167">
    <property type="entry name" value="2-Hacid_dh_8"/>
    <property type="match status" value="1"/>
</dbReference>
<dbReference type="Proteomes" id="UP000516428">
    <property type="component" value="Chromosome"/>
</dbReference>
<keyword evidence="3" id="KW-0520">NAD</keyword>
<dbReference type="InterPro" id="IPR006140">
    <property type="entry name" value="D-isomer_DH_NAD-bd"/>
</dbReference>
<feature type="domain" description="D-isomer specific 2-hydroxyacid dehydrogenase NAD-binding" evidence="4">
    <location>
        <begin position="128"/>
        <end position="283"/>
    </location>
</feature>
<keyword evidence="2" id="KW-0560">Oxidoreductase</keyword>
<sequence>MGAQVVERVFPPDLRERLDRSVRLAAPPLTGPLDAPEAVAALAEAEILVTGWDCPPLTREVLDTAPRLKAVIHAAGSVRPIVTDAVWERGLLVSSAADANAGPVVAYTLAAITFAAKGALATAAAYATAWPGFTERDGADGRTVGIIGASRIGRRVIEALRADDAGYRVLLCDPYVDAGEAARLGAERVSLAELCRRSTIVSVHAPLLPETRGMLSAEMLALVPDGGTVINTARGALVDNEALAVECSAGRLSAYLDVTWPEPLPSGHPLLGLPNVLVTPHVAGAQGSEVRRLGVFAVEEVERVVSGLELRGGTGRGDMARVA</sequence>
<organism evidence="5 6">
    <name type="scientific">Streptomyces xanthii</name>
    <dbReference type="NCBI Taxonomy" id="2768069"/>
    <lineage>
        <taxon>Bacteria</taxon>
        <taxon>Bacillati</taxon>
        <taxon>Actinomycetota</taxon>
        <taxon>Actinomycetes</taxon>
        <taxon>Kitasatosporales</taxon>
        <taxon>Streptomycetaceae</taxon>
        <taxon>Streptomyces</taxon>
    </lineage>
</organism>
<evidence type="ECO:0000313" key="6">
    <source>
        <dbReference type="Proteomes" id="UP000516428"/>
    </source>
</evidence>
<dbReference type="AlphaFoldDB" id="A0A7H1BJN6"/>
<protein>
    <submittedName>
        <fullName evidence="5">Hydroxyacid dehydrogenase</fullName>
    </submittedName>
</protein>
<dbReference type="EMBL" id="CP061281">
    <property type="protein sequence ID" value="QNS08941.1"/>
    <property type="molecule type" value="Genomic_DNA"/>
</dbReference>
<dbReference type="SUPFAM" id="SSF51735">
    <property type="entry name" value="NAD(P)-binding Rossmann-fold domains"/>
    <property type="match status" value="1"/>
</dbReference>
<dbReference type="Pfam" id="PF02826">
    <property type="entry name" value="2-Hacid_dh_C"/>
    <property type="match status" value="1"/>
</dbReference>
<dbReference type="InterPro" id="IPR050857">
    <property type="entry name" value="D-2-hydroxyacid_DH"/>
</dbReference>
<evidence type="ECO:0000313" key="5">
    <source>
        <dbReference type="EMBL" id="QNS08941.1"/>
    </source>
</evidence>
<dbReference type="GO" id="GO:0016491">
    <property type="term" value="F:oxidoreductase activity"/>
    <property type="evidence" value="ECO:0007669"/>
    <property type="project" value="UniProtKB-KW"/>
</dbReference>
<dbReference type="PANTHER" id="PTHR42789:SF1">
    <property type="entry name" value="D-ISOMER SPECIFIC 2-HYDROXYACID DEHYDROGENASE FAMILY PROTEIN (AFU_ORTHOLOGUE AFUA_6G10090)"/>
    <property type="match status" value="1"/>
</dbReference>
<dbReference type="GO" id="GO:0051287">
    <property type="term" value="F:NAD binding"/>
    <property type="evidence" value="ECO:0007669"/>
    <property type="project" value="InterPro"/>
</dbReference>